<dbReference type="InterPro" id="IPR010982">
    <property type="entry name" value="Lambda_DNA-bd_dom_sf"/>
</dbReference>
<sequence>MKKHPTTRALKFDRLSELAVAANTPFNKTFVGNATELQDLADHYGSQTAIANAMGVVPSALTQWGRRGIPLDVAFAFAYHSGGLLAVSYDALAKRLDPYYAHRVLEAEA</sequence>
<evidence type="ECO:0000313" key="1">
    <source>
        <dbReference type="EMBL" id="OQX08421.1"/>
    </source>
</evidence>
<dbReference type="EMBL" id="MTEJ01000175">
    <property type="protein sequence ID" value="OQX08421.1"/>
    <property type="molecule type" value="Genomic_DNA"/>
</dbReference>
<dbReference type="Gene3D" id="1.10.260.40">
    <property type="entry name" value="lambda repressor-like DNA-binding domains"/>
    <property type="match status" value="1"/>
</dbReference>
<dbReference type="InterPro" id="IPR001387">
    <property type="entry name" value="Cro/C1-type_HTH"/>
</dbReference>
<protein>
    <submittedName>
        <fullName evidence="1">Uncharacterized protein</fullName>
    </submittedName>
</protein>
<accession>A0A1Y1QL80</accession>
<dbReference type="AlphaFoldDB" id="A0A1Y1QL80"/>
<reference evidence="1 2" key="1">
    <citation type="submission" date="2017-01" db="EMBL/GenBank/DDBJ databases">
        <title>Novel large sulfur bacteria in the metagenomes of groundwater-fed chemosynthetic microbial mats in the Lake Huron basin.</title>
        <authorList>
            <person name="Sharrar A.M."/>
            <person name="Flood B.E."/>
            <person name="Bailey J.V."/>
            <person name="Jones D.S."/>
            <person name="Biddanda B."/>
            <person name="Ruberg S.A."/>
            <person name="Marcus D.N."/>
            <person name="Dick G.J."/>
        </authorList>
    </citation>
    <scope>NUCLEOTIDE SEQUENCE [LARGE SCALE GENOMIC DNA]</scope>
    <source>
        <strain evidence="1">A8</strain>
    </source>
</reference>
<organism evidence="1 2">
    <name type="scientific">Thiothrix lacustris</name>
    <dbReference type="NCBI Taxonomy" id="525917"/>
    <lineage>
        <taxon>Bacteria</taxon>
        <taxon>Pseudomonadati</taxon>
        <taxon>Pseudomonadota</taxon>
        <taxon>Gammaproteobacteria</taxon>
        <taxon>Thiotrichales</taxon>
        <taxon>Thiotrichaceae</taxon>
        <taxon>Thiothrix</taxon>
    </lineage>
</organism>
<gene>
    <name evidence="1" type="ORF">BWK73_25470</name>
</gene>
<dbReference type="GO" id="GO:0003677">
    <property type="term" value="F:DNA binding"/>
    <property type="evidence" value="ECO:0007669"/>
    <property type="project" value="InterPro"/>
</dbReference>
<proteinExistence type="predicted"/>
<dbReference type="Proteomes" id="UP000192491">
    <property type="component" value="Unassembled WGS sequence"/>
</dbReference>
<dbReference type="SUPFAM" id="SSF47413">
    <property type="entry name" value="lambda repressor-like DNA-binding domains"/>
    <property type="match status" value="1"/>
</dbReference>
<dbReference type="CDD" id="cd00093">
    <property type="entry name" value="HTH_XRE"/>
    <property type="match status" value="1"/>
</dbReference>
<comment type="caution">
    <text evidence="1">The sequence shown here is derived from an EMBL/GenBank/DDBJ whole genome shotgun (WGS) entry which is preliminary data.</text>
</comment>
<evidence type="ECO:0000313" key="2">
    <source>
        <dbReference type="Proteomes" id="UP000192491"/>
    </source>
</evidence>
<name>A0A1Y1QL80_9GAMM</name>